<keyword evidence="3" id="KW-1185">Reference proteome</keyword>
<gene>
    <name evidence="2" type="ORF">GA0074692_4996</name>
</gene>
<dbReference type="RefSeq" id="WP_091647983.1">
    <property type="nucleotide sequence ID" value="NZ_FMHW01000002.1"/>
</dbReference>
<organism evidence="2 3">
    <name type="scientific">Micromonospora pallida</name>
    <dbReference type="NCBI Taxonomy" id="145854"/>
    <lineage>
        <taxon>Bacteria</taxon>
        <taxon>Bacillati</taxon>
        <taxon>Actinomycetota</taxon>
        <taxon>Actinomycetes</taxon>
        <taxon>Micromonosporales</taxon>
        <taxon>Micromonosporaceae</taxon>
        <taxon>Micromonospora</taxon>
    </lineage>
</organism>
<dbReference type="AlphaFoldDB" id="A0A1C6TA54"/>
<evidence type="ECO:0000256" key="1">
    <source>
        <dbReference type="SAM" id="MobiDB-lite"/>
    </source>
</evidence>
<name>A0A1C6TA54_9ACTN</name>
<feature type="region of interest" description="Disordered" evidence="1">
    <location>
        <begin position="1"/>
        <end position="41"/>
    </location>
</feature>
<proteinExistence type="predicted"/>
<reference evidence="3" key="1">
    <citation type="submission" date="2016-06" db="EMBL/GenBank/DDBJ databases">
        <authorList>
            <person name="Varghese N."/>
            <person name="Submissions Spin"/>
        </authorList>
    </citation>
    <scope>NUCLEOTIDE SEQUENCE [LARGE SCALE GENOMIC DNA]</scope>
    <source>
        <strain evidence="3">DSM 43817</strain>
    </source>
</reference>
<protein>
    <submittedName>
        <fullName evidence="2">Uncharacterized protein</fullName>
    </submittedName>
</protein>
<dbReference type="EMBL" id="FMHW01000002">
    <property type="protein sequence ID" value="SCL38393.1"/>
    <property type="molecule type" value="Genomic_DNA"/>
</dbReference>
<accession>A0A1C6TA54</accession>
<feature type="compositionally biased region" description="Gly residues" evidence="1">
    <location>
        <begin position="28"/>
        <end position="41"/>
    </location>
</feature>
<feature type="compositionally biased region" description="Gly residues" evidence="1">
    <location>
        <begin position="60"/>
        <end position="72"/>
    </location>
</feature>
<feature type="region of interest" description="Disordered" evidence="1">
    <location>
        <begin position="53"/>
        <end position="129"/>
    </location>
</feature>
<sequence>MRAALVGDGPDDGTQVEPDGSEEVSLGVGVGSCTGSGDSVGVGVVGVGEVVGRGVRDGTAPGGDGDRPGGTSGPWDADGDGPMPVTAPATGEEVGASTTDGDDGRTGPTTTGPREGVGMNGTSAFGSEVPPTVAEPALIAARIGMEAVPASSATVNR</sequence>
<evidence type="ECO:0000313" key="2">
    <source>
        <dbReference type="EMBL" id="SCL38393.1"/>
    </source>
</evidence>
<dbReference type="Proteomes" id="UP000198959">
    <property type="component" value="Unassembled WGS sequence"/>
</dbReference>
<evidence type="ECO:0000313" key="3">
    <source>
        <dbReference type="Proteomes" id="UP000198959"/>
    </source>
</evidence>